<gene>
    <name evidence="2" type="ORF">IC614_01055</name>
</gene>
<sequence length="63" mass="6956">MTAQHFLWTASASALTLAVGAGLAEHRRQRRKNLDSVGWMPWNFIQAMAGLVAILAFAYAMHV</sequence>
<dbReference type="EMBL" id="CP065592">
    <property type="protein sequence ID" value="QPQ55237.1"/>
    <property type="molecule type" value="Genomic_DNA"/>
</dbReference>
<dbReference type="KEGG" id="sflv:IC614_01055"/>
<dbReference type="RefSeq" id="WP_200971912.1">
    <property type="nucleotide sequence ID" value="NZ_CP065592.1"/>
</dbReference>
<protein>
    <submittedName>
        <fullName evidence="2">Uncharacterized protein</fullName>
    </submittedName>
</protein>
<feature type="transmembrane region" description="Helical" evidence="1">
    <location>
        <begin position="40"/>
        <end position="60"/>
    </location>
</feature>
<organism evidence="2 3">
    <name type="scientific">Allosphingosinicella flava</name>
    <dbReference type="NCBI Taxonomy" id="2771430"/>
    <lineage>
        <taxon>Bacteria</taxon>
        <taxon>Pseudomonadati</taxon>
        <taxon>Pseudomonadota</taxon>
        <taxon>Alphaproteobacteria</taxon>
        <taxon>Sphingomonadales</taxon>
        <taxon>Sphingomonadaceae</taxon>
        <taxon>Allosphingosinicella</taxon>
    </lineage>
</organism>
<reference evidence="2 3" key="1">
    <citation type="submission" date="2020-11" db="EMBL/GenBank/DDBJ databases">
        <title>Genome seq and assembly of Sphingosinicella sp.</title>
        <authorList>
            <person name="Chhetri G."/>
        </authorList>
    </citation>
    <scope>NUCLEOTIDE SEQUENCE [LARGE SCALE GENOMIC DNA]</scope>
    <source>
        <strain evidence="2 3">UDD2</strain>
    </source>
</reference>
<name>A0A7T2LML9_9SPHN</name>
<evidence type="ECO:0000313" key="2">
    <source>
        <dbReference type="EMBL" id="QPQ55237.1"/>
    </source>
</evidence>
<keyword evidence="1" id="KW-0472">Membrane</keyword>
<keyword evidence="1" id="KW-1133">Transmembrane helix</keyword>
<evidence type="ECO:0000256" key="1">
    <source>
        <dbReference type="SAM" id="Phobius"/>
    </source>
</evidence>
<keyword evidence="3" id="KW-1185">Reference proteome</keyword>
<proteinExistence type="predicted"/>
<dbReference type="Proteomes" id="UP000594873">
    <property type="component" value="Chromosome"/>
</dbReference>
<dbReference type="AlphaFoldDB" id="A0A7T2LML9"/>
<accession>A0A7T2LML9</accession>
<evidence type="ECO:0000313" key="3">
    <source>
        <dbReference type="Proteomes" id="UP000594873"/>
    </source>
</evidence>
<keyword evidence="1" id="KW-0812">Transmembrane</keyword>